<feature type="transmembrane region" description="Helical" evidence="1">
    <location>
        <begin position="165"/>
        <end position="196"/>
    </location>
</feature>
<dbReference type="STRING" id="290052.ASU35_09620"/>
<dbReference type="Pfam" id="PF09546">
    <property type="entry name" value="Spore_III_AE"/>
    <property type="match status" value="1"/>
</dbReference>
<comment type="caution">
    <text evidence="2">The sequence shown here is derived from an EMBL/GenBank/DDBJ whole genome shotgun (WGS) entry which is preliminary data.</text>
</comment>
<dbReference type="InterPro" id="IPR014194">
    <property type="entry name" value="Spore_III_AE"/>
</dbReference>
<sequence>MGKWKILWLVGFLCLGGLINPLKATAQENPAGIEGLEAWDLDYGEAERVLKEELELNSFDLGSYIQKIFSGEESFSLDSIWGYLKEGLVKEFEKDRNQLLRVVVIAVAAAVFTNFSNVFKSNQVADTGFYVAYLLMFSVLAASFFEISKTASLVLESLADFMKALAPAFFTTVTMASGAGTSLLFYQIALVVIWLVEMVLLKLILPLIHIYFVLHLLNHLMEKDVLSKTTQILEEGVNWSLKAMLGLVAGYNFIQGIMLPAADELKRSGLMRAATAIPGVGNAIGSVAETVLGAGVLVKNAVGLGGIMALLLLMSGPVGKLFCYMLFYRLGAALVQPVSDKRILECMSGASVAAKLLLLTVCTGGALFLLTIAIVMSATNLRL</sequence>
<feature type="transmembrane region" description="Helical" evidence="1">
    <location>
        <begin position="203"/>
        <end position="221"/>
    </location>
</feature>
<keyword evidence="3" id="KW-1185">Reference proteome</keyword>
<evidence type="ECO:0000313" key="2">
    <source>
        <dbReference type="EMBL" id="KSV59323.1"/>
    </source>
</evidence>
<proteinExistence type="predicted"/>
<feature type="transmembrane region" description="Helical" evidence="1">
    <location>
        <begin position="356"/>
        <end position="378"/>
    </location>
</feature>
<reference evidence="2 3" key="1">
    <citation type="submission" date="2015-11" db="EMBL/GenBank/DDBJ databases">
        <title>Butyribacter intestini gen. nov., sp. nov., a butyric acid-producing bacterium of the family Lachnospiraceae isolated from the human faeces.</title>
        <authorList>
            <person name="Zou Y."/>
            <person name="Xue W."/>
            <person name="Luo G."/>
            <person name="Lv M."/>
        </authorList>
    </citation>
    <scope>NUCLEOTIDE SEQUENCE [LARGE SCALE GENOMIC DNA]</scope>
    <source>
        <strain evidence="2 3">ACET-33324</strain>
    </source>
</reference>
<dbReference type="EMBL" id="LNAM01000148">
    <property type="protein sequence ID" value="KSV59323.1"/>
    <property type="molecule type" value="Genomic_DNA"/>
</dbReference>
<evidence type="ECO:0000256" key="1">
    <source>
        <dbReference type="SAM" id="Phobius"/>
    </source>
</evidence>
<keyword evidence="1" id="KW-1133">Transmembrane helix</keyword>
<evidence type="ECO:0000313" key="3">
    <source>
        <dbReference type="Proteomes" id="UP000054874"/>
    </source>
</evidence>
<name>A0A0V8QFD7_9FIRM</name>
<keyword evidence="1" id="KW-0472">Membrane</keyword>
<evidence type="ECO:0008006" key="4">
    <source>
        <dbReference type="Google" id="ProtNLM"/>
    </source>
</evidence>
<feature type="transmembrane region" description="Helical" evidence="1">
    <location>
        <begin position="98"/>
        <end position="115"/>
    </location>
</feature>
<accession>A0A0V8QFD7</accession>
<dbReference type="AlphaFoldDB" id="A0A0V8QFD7"/>
<feature type="transmembrane region" description="Helical" evidence="1">
    <location>
        <begin position="274"/>
        <end position="298"/>
    </location>
</feature>
<feature type="transmembrane region" description="Helical" evidence="1">
    <location>
        <begin position="304"/>
        <end position="327"/>
    </location>
</feature>
<organism evidence="2 3">
    <name type="scientific">Acetivibrio ethanolgignens</name>
    <dbReference type="NCBI Taxonomy" id="290052"/>
    <lineage>
        <taxon>Bacteria</taxon>
        <taxon>Bacillati</taxon>
        <taxon>Bacillota</taxon>
        <taxon>Clostridia</taxon>
        <taxon>Eubacteriales</taxon>
        <taxon>Oscillospiraceae</taxon>
        <taxon>Acetivibrio</taxon>
    </lineage>
</organism>
<dbReference type="RefSeq" id="WP_058352476.1">
    <property type="nucleotide sequence ID" value="NZ_CABMMD010000148.1"/>
</dbReference>
<keyword evidence="1" id="KW-0812">Transmembrane</keyword>
<feature type="transmembrane region" description="Helical" evidence="1">
    <location>
        <begin position="241"/>
        <end position="262"/>
    </location>
</feature>
<dbReference type="Proteomes" id="UP000054874">
    <property type="component" value="Unassembled WGS sequence"/>
</dbReference>
<feature type="transmembrane region" description="Helical" evidence="1">
    <location>
        <begin position="127"/>
        <end position="145"/>
    </location>
</feature>
<protein>
    <recommendedName>
        <fullName evidence="4">Stage III sporulation protein AE</fullName>
    </recommendedName>
</protein>
<gene>
    <name evidence="2" type="ORF">ASU35_09620</name>
</gene>